<dbReference type="Proteomes" id="UP000703661">
    <property type="component" value="Unassembled WGS sequence"/>
</dbReference>
<gene>
    <name evidence="1" type="ORF">BGZ80_004039</name>
</gene>
<keyword evidence="2" id="KW-1185">Reference proteome</keyword>
<reference evidence="1" key="1">
    <citation type="journal article" date="2020" name="Fungal Divers.">
        <title>Resolving the Mortierellaceae phylogeny through synthesis of multi-gene phylogenetics and phylogenomics.</title>
        <authorList>
            <person name="Vandepol N."/>
            <person name="Liber J."/>
            <person name="Desiro A."/>
            <person name="Na H."/>
            <person name="Kennedy M."/>
            <person name="Barry K."/>
            <person name="Grigoriev I.V."/>
            <person name="Miller A.N."/>
            <person name="O'Donnell K."/>
            <person name="Stajich J.E."/>
            <person name="Bonito G."/>
        </authorList>
    </citation>
    <scope>NUCLEOTIDE SEQUENCE</scope>
    <source>
        <strain evidence="1">NRRL 2769</strain>
    </source>
</reference>
<accession>A0A9P6SWA0</accession>
<organism evidence="1 2">
    <name type="scientific">Entomortierella chlamydospora</name>
    <dbReference type="NCBI Taxonomy" id="101097"/>
    <lineage>
        <taxon>Eukaryota</taxon>
        <taxon>Fungi</taxon>
        <taxon>Fungi incertae sedis</taxon>
        <taxon>Mucoromycota</taxon>
        <taxon>Mortierellomycotina</taxon>
        <taxon>Mortierellomycetes</taxon>
        <taxon>Mortierellales</taxon>
        <taxon>Mortierellaceae</taxon>
        <taxon>Entomortierella</taxon>
    </lineage>
</organism>
<evidence type="ECO:0000313" key="1">
    <source>
        <dbReference type="EMBL" id="KAG0007957.1"/>
    </source>
</evidence>
<dbReference type="AlphaFoldDB" id="A0A9P6SWA0"/>
<comment type="caution">
    <text evidence="1">The sequence shown here is derived from an EMBL/GenBank/DDBJ whole genome shotgun (WGS) entry which is preliminary data.</text>
</comment>
<feature type="non-terminal residue" evidence="1">
    <location>
        <position position="87"/>
    </location>
</feature>
<dbReference type="EMBL" id="JAAAID010002103">
    <property type="protein sequence ID" value="KAG0007957.1"/>
    <property type="molecule type" value="Genomic_DNA"/>
</dbReference>
<evidence type="ECO:0000313" key="2">
    <source>
        <dbReference type="Proteomes" id="UP000703661"/>
    </source>
</evidence>
<name>A0A9P6SWA0_9FUNG</name>
<protein>
    <submittedName>
        <fullName evidence="1">Uncharacterized protein</fullName>
    </submittedName>
</protein>
<proteinExistence type="predicted"/>
<sequence>MASTNVTSDPTPWTQYYCSKSNPCTVPNTTCHYNKYCIPTLALGETCKDDKDVVDPFVARIDNVYSLFCDMPTELTPQSTKCPLGCE</sequence>